<protein>
    <submittedName>
        <fullName evidence="1">Uncharacterized protein</fullName>
    </submittedName>
</protein>
<organism evidence="1">
    <name type="scientific">Rhizophora mucronata</name>
    <name type="common">Asiatic mangrove</name>
    <dbReference type="NCBI Taxonomy" id="61149"/>
    <lineage>
        <taxon>Eukaryota</taxon>
        <taxon>Viridiplantae</taxon>
        <taxon>Streptophyta</taxon>
        <taxon>Embryophyta</taxon>
        <taxon>Tracheophyta</taxon>
        <taxon>Spermatophyta</taxon>
        <taxon>Magnoliopsida</taxon>
        <taxon>eudicotyledons</taxon>
        <taxon>Gunneridae</taxon>
        <taxon>Pentapetalae</taxon>
        <taxon>rosids</taxon>
        <taxon>fabids</taxon>
        <taxon>Malpighiales</taxon>
        <taxon>Rhizophoraceae</taxon>
        <taxon>Rhizophora</taxon>
    </lineage>
</organism>
<dbReference type="EMBL" id="GGEC01066560">
    <property type="protein sequence ID" value="MBX47044.1"/>
    <property type="molecule type" value="Transcribed_RNA"/>
</dbReference>
<dbReference type="AlphaFoldDB" id="A0A2P2NX63"/>
<accession>A0A2P2NX63</accession>
<name>A0A2P2NX63_RHIMU</name>
<proteinExistence type="predicted"/>
<sequence length="43" mass="5201">MKVPYERNFSTLQKFKFMLETAIYLQFKFSNLKHLGSHMMLDS</sequence>
<reference evidence="1" key="1">
    <citation type="submission" date="2018-02" db="EMBL/GenBank/DDBJ databases">
        <title>Rhizophora mucronata_Transcriptome.</title>
        <authorList>
            <person name="Meera S.P."/>
            <person name="Sreeshan A."/>
            <person name="Augustine A."/>
        </authorList>
    </citation>
    <scope>NUCLEOTIDE SEQUENCE</scope>
    <source>
        <tissue evidence="1">Leaf</tissue>
    </source>
</reference>
<evidence type="ECO:0000313" key="1">
    <source>
        <dbReference type="EMBL" id="MBX47044.1"/>
    </source>
</evidence>